<feature type="region of interest" description="Disordered" evidence="2">
    <location>
        <begin position="1"/>
        <end position="44"/>
    </location>
</feature>
<dbReference type="EMBL" id="JAAAHW010006475">
    <property type="protein sequence ID" value="KAF9960163.1"/>
    <property type="molecule type" value="Genomic_DNA"/>
</dbReference>
<protein>
    <recommendedName>
        <fullName evidence="3">Nucleoprotein TPR/MLP1-2 domain-containing protein</fullName>
    </recommendedName>
</protein>
<dbReference type="OrthoDB" id="343070at2759"/>
<dbReference type="PANTHER" id="PTHR18898">
    <property type="entry name" value="NUCLEOPROTEIN TPR-RELATED"/>
    <property type="match status" value="1"/>
</dbReference>
<evidence type="ECO:0000259" key="3">
    <source>
        <dbReference type="Pfam" id="PF07926"/>
    </source>
</evidence>
<evidence type="ECO:0000256" key="2">
    <source>
        <dbReference type="SAM" id="MobiDB-lite"/>
    </source>
</evidence>
<feature type="coiled-coil region" evidence="1">
    <location>
        <begin position="187"/>
        <end position="553"/>
    </location>
</feature>
<comment type="caution">
    <text evidence="4">The sequence shown here is derived from an EMBL/GenBank/DDBJ whole genome shotgun (WGS) entry which is preliminary data.</text>
</comment>
<dbReference type="Pfam" id="PF07926">
    <property type="entry name" value="TPR_MLP1_2"/>
    <property type="match status" value="1"/>
</dbReference>
<feature type="compositionally biased region" description="Polar residues" evidence="2">
    <location>
        <begin position="7"/>
        <end position="43"/>
    </location>
</feature>
<accession>A0A9P6M1G8</accession>
<organism evidence="4 5">
    <name type="scientific">Modicella reniformis</name>
    <dbReference type="NCBI Taxonomy" id="1440133"/>
    <lineage>
        <taxon>Eukaryota</taxon>
        <taxon>Fungi</taxon>
        <taxon>Fungi incertae sedis</taxon>
        <taxon>Mucoromycota</taxon>
        <taxon>Mortierellomycotina</taxon>
        <taxon>Mortierellomycetes</taxon>
        <taxon>Mortierellales</taxon>
        <taxon>Mortierellaceae</taxon>
        <taxon>Modicella</taxon>
    </lineage>
</organism>
<feature type="coiled-coil region" evidence="1">
    <location>
        <begin position="61"/>
        <end position="88"/>
    </location>
</feature>
<name>A0A9P6M1G8_9FUNG</name>
<sequence>MMRRILKTSNLRNLPTTTLASEGTVAGSSGQSADTDGSSNNEPSEYARLLTDLQKTFDAYRNETTIDNKQLKEQLQQEQAMNSDYRIQLGRAKTEIVVLTERYQHVVENCSHLSNEMTELRRRCSSLQDISTRHEIASQKLSSELYAERDSTARLNAEVNNLKTEKALWKSFESRLVEENQAMVMEKDRLNKLLQTVHNMANELERNGEQDKRRLENAFASKEKEIENLKEKVKEEETTIARLRDRKELETKEWQARIDALQAEYQNSREELIAAKTSLEHTTSKVDDLTKQIKSLEEQLAIYQPKATGTDSSAATREEQLQAQLVQLHAELARHQSQAEASRQHLAQFQAISQTNEDRLAEMTATFEELKKEHDRQLEENAQTIKTLEVKLANAEKRADDTASKHMEAQEKADQELQTLRKEKEEIETNLRTLQNIESQMKTMENRFLRDLRHQAAESKTAHENYERELVNHARDIEALNSLKEKYARQANELERHRTASERALSDLKEAEVSWETQKSMLQKSFSEVEKRCSELKEQNEKLHHHLEDVSAQALNIQQRVNAPMTFIENANGASSENTDGTVSAGTTEHQVAELRDVIRYVRREKEILQCQHELNLQESRRLKQQLEQTN</sequence>
<feature type="non-terminal residue" evidence="4">
    <location>
        <position position="631"/>
    </location>
</feature>
<evidence type="ECO:0000313" key="4">
    <source>
        <dbReference type="EMBL" id="KAF9960163.1"/>
    </source>
</evidence>
<dbReference type="GO" id="GO:0006406">
    <property type="term" value="P:mRNA export from nucleus"/>
    <property type="evidence" value="ECO:0007669"/>
    <property type="project" value="TreeGrafter"/>
</dbReference>
<dbReference type="GO" id="GO:0005643">
    <property type="term" value="C:nuclear pore"/>
    <property type="evidence" value="ECO:0007669"/>
    <property type="project" value="TreeGrafter"/>
</dbReference>
<dbReference type="AlphaFoldDB" id="A0A9P6M1G8"/>
<dbReference type="GO" id="GO:0017056">
    <property type="term" value="F:structural constituent of nuclear pore"/>
    <property type="evidence" value="ECO:0007669"/>
    <property type="project" value="TreeGrafter"/>
</dbReference>
<dbReference type="Proteomes" id="UP000749646">
    <property type="component" value="Unassembled WGS sequence"/>
</dbReference>
<keyword evidence="5" id="KW-1185">Reference proteome</keyword>
<feature type="domain" description="Nucleoprotein TPR/MLP1-2" evidence="3">
    <location>
        <begin position="422"/>
        <end position="550"/>
    </location>
</feature>
<dbReference type="InterPro" id="IPR012929">
    <property type="entry name" value="Nucleoprot-TPR/MLP1-2_dom"/>
</dbReference>
<gene>
    <name evidence="4" type="ORF">BGZ65_012686</name>
</gene>
<reference evidence="4" key="1">
    <citation type="journal article" date="2020" name="Fungal Divers.">
        <title>Resolving the Mortierellaceae phylogeny through synthesis of multi-gene phylogenetics and phylogenomics.</title>
        <authorList>
            <person name="Vandepol N."/>
            <person name="Liber J."/>
            <person name="Desiro A."/>
            <person name="Na H."/>
            <person name="Kennedy M."/>
            <person name="Barry K."/>
            <person name="Grigoriev I.V."/>
            <person name="Miller A.N."/>
            <person name="O'Donnell K."/>
            <person name="Stajich J.E."/>
            <person name="Bonito G."/>
        </authorList>
    </citation>
    <scope>NUCLEOTIDE SEQUENCE</scope>
    <source>
        <strain evidence="4">MES-2147</strain>
    </source>
</reference>
<dbReference type="PANTHER" id="PTHR18898:SF2">
    <property type="entry name" value="NUCLEOPROTEIN TPR"/>
    <property type="match status" value="1"/>
</dbReference>
<evidence type="ECO:0000313" key="5">
    <source>
        <dbReference type="Proteomes" id="UP000749646"/>
    </source>
</evidence>
<evidence type="ECO:0000256" key="1">
    <source>
        <dbReference type="SAM" id="Coils"/>
    </source>
</evidence>
<proteinExistence type="predicted"/>
<keyword evidence="1" id="KW-0175">Coiled coil</keyword>
<dbReference type="GO" id="GO:0006606">
    <property type="term" value="P:protein import into nucleus"/>
    <property type="evidence" value="ECO:0007669"/>
    <property type="project" value="InterPro"/>
</dbReference>